<dbReference type="Pfam" id="PF00550">
    <property type="entry name" value="PP-binding"/>
    <property type="match status" value="1"/>
</dbReference>
<dbReference type="Gene3D" id="1.10.1200.10">
    <property type="entry name" value="ACP-like"/>
    <property type="match status" value="1"/>
</dbReference>
<evidence type="ECO:0000313" key="2">
    <source>
        <dbReference type="EMBL" id="GAA4882274.1"/>
    </source>
</evidence>
<reference evidence="3" key="1">
    <citation type="journal article" date="2019" name="Int. J. Syst. Evol. Microbiol.">
        <title>The Global Catalogue of Microorganisms (GCM) 10K type strain sequencing project: providing services to taxonomists for standard genome sequencing and annotation.</title>
        <authorList>
            <consortium name="The Broad Institute Genomics Platform"/>
            <consortium name="The Broad Institute Genome Sequencing Center for Infectious Disease"/>
            <person name="Wu L."/>
            <person name="Ma J."/>
        </authorList>
    </citation>
    <scope>NUCLEOTIDE SEQUENCE [LARGE SCALE GENOMIC DNA]</scope>
    <source>
        <strain evidence="3">JCM 18274</strain>
    </source>
</reference>
<dbReference type="PROSITE" id="PS50075">
    <property type="entry name" value="CARRIER"/>
    <property type="match status" value="1"/>
</dbReference>
<organism evidence="2 3">
    <name type="scientific">Flaviramulus aquimarinus</name>
    <dbReference type="NCBI Taxonomy" id="1170456"/>
    <lineage>
        <taxon>Bacteria</taxon>
        <taxon>Pseudomonadati</taxon>
        <taxon>Bacteroidota</taxon>
        <taxon>Flavobacteriia</taxon>
        <taxon>Flavobacteriales</taxon>
        <taxon>Flavobacteriaceae</taxon>
        <taxon>Flaviramulus</taxon>
    </lineage>
</organism>
<dbReference type="Proteomes" id="UP001500433">
    <property type="component" value="Unassembled WGS sequence"/>
</dbReference>
<accession>A0ABP9EPN0</accession>
<dbReference type="InterPro" id="IPR036736">
    <property type="entry name" value="ACP-like_sf"/>
</dbReference>
<evidence type="ECO:0000313" key="3">
    <source>
        <dbReference type="Proteomes" id="UP001500433"/>
    </source>
</evidence>
<dbReference type="RefSeq" id="WP_345271867.1">
    <property type="nucleotide sequence ID" value="NZ_BAABJH010000001.1"/>
</dbReference>
<proteinExistence type="predicted"/>
<gene>
    <name evidence="2" type="ORF">GCM10023311_00430</name>
</gene>
<comment type="caution">
    <text evidence="2">The sequence shown here is derived from an EMBL/GenBank/DDBJ whole genome shotgun (WGS) entry which is preliminary data.</text>
</comment>
<feature type="domain" description="Carrier" evidence="1">
    <location>
        <begin position="1"/>
        <end position="79"/>
    </location>
</feature>
<dbReference type="InterPro" id="IPR009081">
    <property type="entry name" value="PP-bd_ACP"/>
</dbReference>
<name>A0ABP9EPN0_9FLAO</name>
<dbReference type="EMBL" id="BAABJH010000001">
    <property type="protein sequence ID" value="GAA4882274.1"/>
    <property type="molecule type" value="Genomic_DNA"/>
</dbReference>
<evidence type="ECO:0000259" key="1">
    <source>
        <dbReference type="PROSITE" id="PS50075"/>
    </source>
</evidence>
<dbReference type="SUPFAM" id="SSF47336">
    <property type="entry name" value="ACP-like"/>
    <property type="match status" value="1"/>
</dbReference>
<keyword evidence="3" id="KW-1185">Reference proteome</keyword>
<sequence length="80" mass="9169">MDINGPLLEFIKNEIIEDNQLELGFQDDLFSTGLVDSMGMMRIISFVEKKLKTEVPFEDMTVDNFMTIEAISKYVSNKTV</sequence>
<protein>
    <recommendedName>
        <fullName evidence="1">Carrier domain-containing protein</fullName>
    </recommendedName>
</protein>